<comment type="similarity">
    <text evidence="1">Belongs to the GatC family.</text>
</comment>
<dbReference type="Proteomes" id="UP000315995">
    <property type="component" value="Chromosome"/>
</dbReference>
<gene>
    <name evidence="1 3" type="primary">gatC</name>
    <name evidence="3" type="ORF">FIV42_08675</name>
</gene>
<feature type="region of interest" description="Disordered" evidence="2">
    <location>
        <begin position="75"/>
        <end position="96"/>
    </location>
</feature>
<dbReference type="InterPro" id="IPR036113">
    <property type="entry name" value="Asp/Glu-ADT_sf_sub_c"/>
</dbReference>
<dbReference type="GO" id="GO:0070681">
    <property type="term" value="P:glutaminyl-tRNAGln biosynthesis via transamidation"/>
    <property type="evidence" value="ECO:0007669"/>
    <property type="project" value="TreeGrafter"/>
</dbReference>
<dbReference type="GO" id="GO:0005524">
    <property type="term" value="F:ATP binding"/>
    <property type="evidence" value="ECO:0007669"/>
    <property type="project" value="UniProtKB-KW"/>
</dbReference>
<keyword evidence="1" id="KW-0648">Protein biosynthesis</keyword>
<dbReference type="EMBL" id="CP041186">
    <property type="protein sequence ID" value="QDG50801.1"/>
    <property type="molecule type" value="Genomic_DNA"/>
</dbReference>
<evidence type="ECO:0000256" key="2">
    <source>
        <dbReference type="SAM" id="MobiDB-lite"/>
    </source>
</evidence>
<dbReference type="SUPFAM" id="SSF141000">
    <property type="entry name" value="Glu-tRNAGln amidotransferase C subunit"/>
    <property type="match status" value="1"/>
</dbReference>
<keyword evidence="1" id="KW-0067">ATP-binding</keyword>
<dbReference type="OrthoDB" id="9813938at2"/>
<keyword evidence="4" id="KW-1185">Reference proteome</keyword>
<evidence type="ECO:0000313" key="3">
    <source>
        <dbReference type="EMBL" id="QDG50801.1"/>
    </source>
</evidence>
<proteinExistence type="inferred from homology"/>
<dbReference type="PANTHER" id="PTHR15004:SF0">
    <property type="entry name" value="GLUTAMYL-TRNA(GLN) AMIDOTRANSFERASE SUBUNIT C, MITOCHONDRIAL"/>
    <property type="match status" value="1"/>
</dbReference>
<dbReference type="GO" id="GO:0016740">
    <property type="term" value="F:transferase activity"/>
    <property type="evidence" value="ECO:0007669"/>
    <property type="project" value="UniProtKB-KW"/>
</dbReference>
<evidence type="ECO:0000313" key="4">
    <source>
        <dbReference type="Proteomes" id="UP000315995"/>
    </source>
</evidence>
<organism evidence="3 4">
    <name type="scientific">Persicimonas caeni</name>
    <dbReference type="NCBI Taxonomy" id="2292766"/>
    <lineage>
        <taxon>Bacteria</taxon>
        <taxon>Deltaproteobacteria</taxon>
        <taxon>Bradymonadales</taxon>
        <taxon>Bradymonadaceae</taxon>
        <taxon>Persicimonas</taxon>
    </lineage>
</organism>
<keyword evidence="1" id="KW-0436">Ligase</keyword>
<dbReference type="NCBIfam" id="TIGR00135">
    <property type="entry name" value="gatC"/>
    <property type="match status" value="1"/>
</dbReference>
<protein>
    <recommendedName>
        <fullName evidence="1">Aspartyl/glutamyl-tRNA(Asn/Gln) amidotransferase subunit C</fullName>
        <shortName evidence="1">Asp/Glu-ADT subunit C</shortName>
        <ecNumber evidence="1">6.3.5.-</ecNumber>
    </recommendedName>
</protein>
<accession>A0A4Y6PR43</accession>
<dbReference type="InterPro" id="IPR003837">
    <property type="entry name" value="GatC"/>
</dbReference>
<comment type="function">
    <text evidence="1">Allows the formation of correctly charged Asn-tRNA(Asn) or Gln-tRNA(Gln) through the transamidation of misacylated Asp-tRNA(Asn) or Glu-tRNA(Gln) in organisms which lack either or both of asparaginyl-tRNA or glutaminyl-tRNA synthetases. The reaction takes place in the presence of glutamine and ATP through an activated phospho-Asp-tRNA(Asn) or phospho-Glu-tRNA(Gln).</text>
</comment>
<dbReference type="GO" id="GO:0050566">
    <property type="term" value="F:asparaginyl-tRNA synthase (glutamine-hydrolyzing) activity"/>
    <property type="evidence" value="ECO:0007669"/>
    <property type="project" value="RHEA"/>
</dbReference>
<dbReference type="GO" id="GO:0050567">
    <property type="term" value="F:glutaminyl-tRNA synthase (glutamine-hydrolyzing) activity"/>
    <property type="evidence" value="ECO:0007669"/>
    <property type="project" value="UniProtKB-UniRule"/>
</dbReference>
<reference evidence="3 4" key="1">
    <citation type="submission" date="2019-06" db="EMBL/GenBank/DDBJ databases">
        <title>Persicimonas caeni gen. nov., sp. nov., a predatory bacterium isolated from solar saltern.</title>
        <authorList>
            <person name="Wang S."/>
        </authorList>
    </citation>
    <scope>NUCLEOTIDE SEQUENCE [LARGE SCALE GENOMIC DNA]</scope>
    <source>
        <strain evidence="3 4">YN101</strain>
    </source>
</reference>
<keyword evidence="1" id="KW-0547">Nucleotide-binding</keyword>
<sequence length="96" mass="11118">MAISREQVLHIARLARIELDEDEVEHYREDLSSILDYVDKLDELDVTDVEPTTHAVALESRLRDDEVEQRLDHDEVLHNAPESEAGQFRVPKVVED</sequence>
<comment type="catalytic activity">
    <reaction evidence="1">
        <text>L-glutamyl-tRNA(Gln) + L-glutamine + ATP + H2O = L-glutaminyl-tRNA(Gln) + L-glutamate + ADP + phosphate + H(+)</text>
        <dbReference type="Rhea" id="RHEA:17521"/>
        <dbReference type="Rhea" id="RHEA-COMP:9681"/>
        <dbReference type="Rhea" id="RHEA-COMP:9684"/>
        <dbReference type="ChEBI" id="CHEBI:15377"/>
        <dbReference type="ChEBI" id="CHEBI:15378"/>
        <dbReference type="ChEBI" id="CHEBI:29985"/>
        <dbReference type="ChEBI" id="CHEBI:30616"/>
        <dbReference type="ChEBI" id="CHEBI:43474"/>
        <dbReference type="ChEBI" id="CHEBI:58359"/>
        <dbReference type="ChEBI" id="CHEBI:78520"/>
        <dbReference type="ChEBI" id="CHEBI:78521"/>
        <dbReference type="ChEBI" id="CHEBI:456216"/>
    </reaction>
</comment>
<dbReference type="EC" id="6.3.5.-" evidence="1"/>
<dbReference type="HAMAP" id="MF_00122">
    <property type="entry name" value="GatC"/>
    <property type="match status" value="1"/>
</dbReference>
<dbReference type="Pfam" id="PF02686">
    <property type="entry name" value="GatC"/>
    <property type="match status" value="1"/>
</dbReference>
<keyword evidence="3" id="KW-0808">Transferase</keyword>
<dbReference type="RefSeq" id="WP_141197293.1">
    <property type="nucleotide sequence ID" value="NZ_CP041186.1"/>
</dbReference>
<dbReference type="AlphaFoldDB" id="A0A4Y6PR43"/>
<comment type="subunit">
    <text evidence="1">Heterotrimer of A, B and C subunits.</text>
</comment>
<dbReference type="Gene3D" id="1.10.20.60">
    <property type="entry name" value="Glu-tRNAGln amidotransferase C subunit, N-terminal domain"/>
    <property type="match status" value="1"/>
</dbReference>
<comment type="catalytic activity">
    <reaction evidence="1">
        <text>L-aspartyl-tRNA(Asn) + L-glutamine + ATP + H2O = L-asparaginyl-tRNA(Asn) + L-glutamate + ADP + phosphate + 2 H(+)</text>
        <dbReference type="Rhea" id="RHEA:14513"/>
        <dbReference type="Rhea" id="RHEA-COMP:9674"/>
        <dbReference type="Rhea" id="RHEA-COMP:9677"/>
        <dbReference type="ChEBI" id="CHEBI:15377"/>
        <dbReference type="ChEBI" id="CHEBI:15378"/>
        <dbReference type="ChEBI" id="CHEBI:29985"/>
        <dbReference type="ChEBI" id="CHEBI:30616"/>
        <dbReference type="ChEBI" id="CHEBI:43474"/>
        <dbReference type="ChEBI" id="CHEBI:58359"/>
        <dbReference type="ChEBI" id="CHEBI:78515"/>
        <dbReference type="ChEBI" id="CHEBI:78516"/>
        <dbReference type="ChEBI" id="CHEBI:456216"/>
    </reaction>
</comment>
<dbReference type="GO" id="GO:0006450">
    <property type="term" value="P:regulation of translational fidelity"/>
    <property type="evidence" value="ECO:0007669"/>
    <property type="project" value="InterPro"/>
</dbReference>
<evidence type="ECO:0000256" key="1">
    <source>
        <dbReference type="HAMAP-Rule" id="MF_00122"/>
    </source>
</evidence>
<dbReference type="PANTHER" id="PTHR15004">
    <property type="entry name" value="GLUTAMYL-TRNA(GLN) AMIDOTRANSFERASE SUBUNIT C, MITOCHONDRIAL"/>
    <property type="match status" value="1"/>
</dbReference>
<name>A0A4Y6PR43_PERCE</name>
<accession>A0A5B8Y290</accession>
<dbReference type="GO" id="GO:0006412">
    <property type="term" value="P:translation"/>
    <property type="evidence" value="ECO:0007669"/>
    <property type="project" value="UniProtKB-UniRule"/>
</dbReference>